<evidence type="ECO:0000313" key="3">
    <source>
        <dbReference type="Proteomes" id="UP000283543"/>
    </source>
</evidence>
<evidence type="ECO:0000313" key="2">
    <source>
        <dbReference type="EMBL" id="RHY76783.1"/>
    </source>
</evidence>
<protein>
    <submittedName>
        <fullName evidence="2">Uncharacterized protein</fullName>
    </submittedName>
</protein>
<dbReference type="EMBL" id="QUTB01001018">
    <property type="protein sequence ID" value="RHY76783.1"/>
    <property type="molecule type" value="Genomic_DNA"/>
</dbReference>
<dbReference type="AlphaFoldDB" id="A0A3R7AHX7"/>
<accession>A0A3R7AHX7</accession>
<proteinExistence type="predicted"/>
<dbReference type="PANTHER" id="PTHR37558:SF1">
    <property type="entry name" value="HTH CENPB-TYPE DOMAIN-CONTAINING PROTEIN"/>
    <property type="match status" value="1"/>
</dbReference>
<feature type="region of interest" description="Disordered" evidence="1">
    <location>
        <begin position="149"/>
        <end position="187"/>
    </location>
</feature>
<feature type="compositionally biased region" description="Basic and acidic residues" evidence="1">
    <location>
        <begin position="165"/>
        <end position="176"/>
    </location>
</feature>
<evidence type="ECO:0000256" key="1">
    <source>
        <dbReference type="SAM" id="MobiDB-lite"/>
    </source>
</evidence>
<dbReference type="Proteomes" id="UP000283543">
    <property type="component" value="Unassembled WGS sequence"/>
</dbReference>
<dbReference type="PANTHER" id="PTHR37558">
    <property type="entry name" value="HTH CENPB-TYPE DOMAIN-CONTAINING PROTEIN"/>
    <property type="match status" value="1"/>
</dbReference>
<gene>
    <name evidence="2" type="ORF">DYB34_011166</name>
</gene>
<sequence>MTIPSLRFLPCQQSTAQPTQSYKSTTPNPFHDIQLFKQVNLSKPWEAGYGKVMAAWVEVCREVIRIPGFKINKKPQGLKTRFDLLIKTHCEGEMASMRKSGTSEDYTERDLLLTDIKARMDDFDKTAAARKNTVKRKIDSIENSGALMRRMPMGNLDVQGDEKDDTPRKKKEESSPKSRYFMFNGYH</sequence>
<name>A0A3R7AHX7_APHAT</name>
<reference evidence="2 3" key="1">
    <citation type="submission" date="2018-08" db="EMBL/GenBank/DDBJ databases">
        <title>Aphanomyces genome sequencing and annotation.</title>
        <authorList>
            <person name="Minardi D."/>
            <person name="Oidtmann B."/>
            <person name="Van Der Giezen M."/>
            <person name="Studholme D.J."/>
        </authorList>
    </citation>
    <scope>NUCLEOTIDE SEQUENCE [LARGE SCALE GENOMIC DNA]</scope>
    <source>
        <strain evidence="2 3">Si</strain>
    </source>
</reference>
<dbReference type="VEuPathDB" id="FungiDB:H257_06253"/>
<comment type="caution">
    <text evidence="2">The sequence shown here is derived from an EMBL/GenBank/DDBJ whole genome shotgun (WGS) entry which is preliminary data.</text>
</comment>
<organism evidence="2 3">
    <name type="scientific">Aphanomyces astaci</name>
    <name type="common">Crayfish plague agent</name>
    <dbReference type="NCBI Taxonomy" id="112090"/>
    <lineage>
        <taxon>Eukaryota</taxon>
        <taxon>Sar</taxon>
        <taxon>Stramenopiles</taxon>
        <taxon>Oomycota</taxon>
        <taxon>Saprolegniomycetes</taxon>
        <taxon>Saprolegniales</taxon>
        <taxon>Verrucalvaceae</taxon>
        <taxon>Aphanomyces</taxon>
    </lineage>
</organism>